<dbReference type="SUPFAM" id="SSF53335">
    <property type="entry name" value="S-adenosyl-L-methionine-dependent methyltransferases"/>
    <property type="match status" value="1"/>
</dbReference>
<dbReference type="Pfam" id="PF06962">
    <property type="entry name" value="rRNA_methylase"/>
    <property type="match status" value="1"/>
</dbReference>
<reference evidence="1 2" key="1">
    <citation type="submission" date="2016-11" db="EMBL/GenBank/DDBJ databases">
        <authorList>
            <person name="Jaros S."/>
            <person name="Januszkiewicz K."/>
            <person name="Wedrychowicz H."/>
        </authorList>
    </citation>
    <scope>NUCLEOTIDE SEQUENCE [LARGE SCALE GENOMIC DNA]</scope>
    <source>
        <strain evidence="1 2">DSM 21864</strain>
    </source>
</reference>
<organism evidence="1 2">
    <name type="scientific">Clostridium amylolyticum</name>
    <dbReference type="NCBI Taxonomy" id="1121298"/>
    <lineage>
        <taxon>Bacteria</taxon>
        <taxon>Bacillati</taxon>
        <taxon>Bacillota</taxon>
        <taxon>Clostridia</taxon>
        <taxon>Eubacteriales</taxon>
        <taxon>Clostridiaceae</taxon>
        <taxon>Clostridium</taxon>
    </lineage>
</organism>
<dbReference type="InterPro" id="IPR029063">
    <property type="entry name" value="SAM-dependent_MTases_sf"/>
</dbReference>
<accession>A0A1M6DFF3</accession>
<dbReference type="Gene3D" id="3.40.50.150">
    <property type="entry name" value="Vaccinia Virus protein VP39"/>
    <property type="match status" value="1"/>
</dbReference>
<dbReference type="Proteomes" id="UP000184080">
    <property type="component" value="Unassembled WGS sequence"/>
</dbReference>
<protein>
    <submittedName>
        <fullName evidence="1">Putative rRNA methylase</fullName>
    </submittedName>
</protein>
<dbReference type="AlphaFoldDB" id="A0A1M6DFF3"/>
<dbReference type="STRING" id="1121298.SAMN05444401_1446"/>
<name>A0A1M6DFF3_9CLOT</name>
<dbReference type="PANTHER" id="PTHR35276:SF1">
    <property type="entry name" value="TRNA (MNM(5)S(2)U34)-METHYLTRANSFERASE, CHLOROPLASTIC"/>
    <property type="match status" value="1"/>
</dbReference>
<keyword evidence="1" id="KW-0489">Methyltransferase</keyword>
<dbReference type="OrthoDB" id="9792989at2"/>
<keyword evidence="1" id="KW-0808">Transferase</keyword>
<proteinExistence type="predicted"/>
<dbReference type="GO" id="GO:0008168">
    <property type="term" value="F:methyltransferase activity"/>
    <property type="evidence" value="ECO:0007669"/>
    <property type="project" value="UniProtKB-KW"/>
</dbReference>
<evidence type="ECO:0000313" key="2">
    <source>
        <dbReference type="Proteomes" id="UP000184080"/>
    </source>
</evidence>
<gene>
    <name evidence="1" type="ORF">SAMN05444401_1446</name>
</gene>
<dbReference type="InterPro" id="IPR010719">
    <property type="entry name" value="MnmM_MeTrfase"/>
</dbReference>
<keyword evidence="2" id="KW-1185">Reference proteome</keyword>
<sequence>MFNYVGDISKLTHYIIKDFCLNKGLAVDATLGNGYDTIFLSSTFERVISMDIQAQAIDRYKETYNSSNVNLVCDSHANIDKYVSGGLDCVMYNLGYWPGGDKNITTLAHSSLESLQKSLQLLNPGGIISIALYVGHDEGLKEENFIMKFVENLPKDTYGVLLHKYINRSEVSPRLIIIEKK</sequence>
<evidence type="ECO:0000313" key="1">
    <source>
        <dbReference type="EMBL" id="SHI71789.1"/>
    </source>
</evidence>
<dbReference type="RefSeq" id="WP_073004978.1">
    <property type="nucleotide sequence ID" value="NZ_FQZO01000001.1"/>
</dbReference>
<dbReference type="GO" id="GO:0032259">
    <property type="term" value="P:methylation"/>
    <property type="evidence" value="ECO:0007669"/>
    <property type="project" value="UniProtKB-KW"/>
</dbReference>
<dbReference type="PANTHER" id="PTHR35276">
    <property type="entry name" value="S-ADENOSYL-L-METHIONINE-DEPENDENT METHYLTRANSFERASES SUPERFAMILY PROTEIN"/>
    <property type="match status" value="1"/>
</dbReference>
<dbReference type="EMBL" id="FQZO01000001">
    <property type="protein sequence ID" value="SHI71789.1"/>
    <property type="molecule type" value="Genomic_DNA"/>
</dbReference>